<feature type="compositionally biased region" description="Acidic residues" evidence="5">
    <location>
        <begin position="580"/>
        <end position="599"/>
    </location>
</feature>
<dbReference type="InterPro" id="IPR059100">
    <property type="entry name" value="TSP3_bac"/>
</dbReference>
<feature type="compositionally biased region" description="Acidic residues" evidence="5">
    <location>
        <begin position="323"/>
        <end position="342"/>
    </location>
</feature>
<dbReference type="KEGG" id="hut:Huta_2032"/>
<dbReference type="EMBL" id="CP001687">
    <property type="protein sequence ID" value="ACV12200.1"/>
    <property type="molecule type" value="Genomic_DNA"/>
</dbReference>
<evidence type="ECO:0000256" key="5">
    <source>
        <dbReference type="SAM" id="MobiDB-lite"/>
    </source>
</evidence>
<dbReference type="InterPro" id="IPR053180">
    <property type="entry name" value="Ca-binding_acidic-repeat"/>
</dbReference>
<dbReference type="InterPro" id="IPR018247">
    <property type="entry name" value="EF_Hand_1_Ca_BS"/>
</dbReference>
<dbReference type="PANTHER" id="PTHR37467:SF1">
    <property type="entry name" value="EXPORTED CALCIUM-BINDING GLYCOPROTEIN"/>
    <property type="match status" value="1"/>
</dbReference>
<organism evidence="7 8">
    <name type="scientific">Halorhabdus utahensis (strain DSM 12940 / JCM 11049 / AX-2)</name>
    <dbReference type="NCBI Taxonomy" id="519442"/>
    <lineage>
        <taxon>Archaea</taxon>
        <taxon>Methanobacteriati</taxon>
        <taxon>Methanobacteriota</taxon>
        <taxon>Stenosarchaea group</taxon>
        <taxon>Halobacteria</taxon>
        <taxon>Halobacteriales</taxon>
        <taxon>Haloarculaceae</taxon>
        <taxon>Halorhabdus</taxon>
    </lineage>
</organism>
<feature type="region of interest" description="Disordered" evidence="5">
    <location>
        <begin position="940"/>
        <end position="964"/>
    </location>
</feature>
<feature type="region of interest" description="Disordered" evidence="5">
    <location>
        <begin position="395"/>
        <end position="473"/>
    </location>
</feature>
<dbReference type="PROSITE" id="PS00018">
    <property type="entry name" value="EF_HAND_1"/>
    <property type="match status" value="2"/>
</dbReference>
<evidence type="ECO:0000313" key="7">
    <source>
        <dbReference type="EMBL" id="ACV12200.1"/>
    </source>
</evidence>
<dbReference type="PANTHER" id="PTHR37467">
    <property type="entry name" value="EXPORTED CALCIUM-BINDING GLYCOPROTEIN-RELATED"/>
    <property type="match status" value="1"/>
</dbReference>
<dbReference type="Proteomes" id="UP000002071">
    <property type="component" value="Chromosome"/>
</dbReference>
<keyword evidence="4" id="KW-0106">Calcium</keyword>
<evidence type="ECO:0000313" key="8">
    <source>
        <dbReference type="Proteomes" id="UP000002071"/>
    </source>
</evidence>
<feature type="compositionally biased region" description="Basic and acidic residues" evidence="5">
    <location>
        <begin position="425"/>
        <end position="442"/>
    </location>
</feature>
<dbReference type="SUPFAM" id="SSF103647">
    <property type="entry name" value="TSP type-3 repeat"/>
    <property type="match status" value="1"/>
</dbReference>
<reference evidence="7 8" key="1">
    <citation type="journal article" date="2009" name="Stand. Genomic Sci.">
        <title>Complete genome sequence of Halorhabdus utahensis type strain (AX-2).</title>
        <authorList>
            <person name="Anderson I."/>
            <person name="Tindall B.J."/>
            <person name="Pomrenke H."/>
            <person name="Goker M."/>
            <person name="Lapidus A."/>
            <person name="Nolan M."/>
            <person name="Copeland A."/>
            <person name="Glavina Del Rio T."/>
            <person name="Chen F."/>
            <person name="Tice H."/>
            <person name="Cheng J.F."/>
            <person name="Lucas S."/>
            <person name="Chertkov O."/>
            <person name="Bruce D."/>
            <person name="Brettin T."/>
            <person name="Detter J.C."/>
            <person name="Han C."/>
            <person name="Goodwin L."/>
            <person name="Land M."/>
            <person name="Hauser L."/>
            <person name="Chang Y.J."/>
            <person name="Jeffries C.D."/>
            <person name="Pitluck S."/>
            <person name="Pati A."/>
            <person name="Mavromatis K."/>
            <person name="Ivanova N."/>
            <person name="Ovchinnikova G."/>
            <person name="Chen A."/>
            <person name="Palaniappan K."/>
            <person name="Chain P."/>
            <person name="Rohde M."/>
            <person name="Bristow J."/>
            <person name="Eisen J.A."/>
            <person name="Markowitz V."/>
            <person name="Hugenholtz P."/>
            <person name="Kyrpides N.C."/>
            <person name="Klenk H.P."/>
        </authorList>
    </citation>
    <scope>NUCLEOTIDE SEQUENCE [LARGE SCALE GENOMIC DNA]</scope>
    <source>
        <strain evidence="8">DSM 12940 / JCM 11049 / AX-2</strain>
    </source>
</reference>
<dbReference type="eggNOG" id="arCOG07561">
    <property type="taxonomic scope" value="Archaea"/>
</dbReference>
<sequence>MVWRGDTTAQAYDRNEIRRRLFALIAAVLLVSSAITAPITAAGFQDTDSSIMSSSGNVATEPSSPNVANPEIARSGNGTLSIVSSIRGPRSLLANASLRLERLNATQQTKQIHLQRAQSRLADTIAGYETQVRPVNHRVFTDAKQSIHGLRQFGNVKRQKRSPTQTRILHAVSKEIMDATNRTAALRVLQAEWRLERAESSLSKGTNRSLHNVLEQAQDRLVLSKSLRKKISAGDSTKNTNVRKVLGSRANAISRYRTAWTKATRVLERLGQKGGDVNTTDTDGDGLTDQREIALGTNLSQPDSDADGLSDLTETAGGFPIDSDGDGTIDALDLDSDDDDIPDADRREGTNDTDGDGIANFRDSDDDGDGIPTKREVADGFEFAHDVDFDGTVNWLDTDSDGDGMPDSVEGLSDSDGDGMPDYLDNDKDNDGLPDFYERNVTHTDPANNDSDAPSTSYDEAGNDVIDGMEDFDNDTLGAYREYTLGTDPFEADTDGDGLLDGFEVRHNLDPLEPDTDDDGTPDGAEDPDGDGLTNRNESTHGTAMGLADTDGDGLDDGTEIELGTDPLRADTDDDRLPDAEEGELGTDPTDPDTDDDGTIDGNETYATEKRDADSGVAVTMRGSGNLSSTVSISHKPSYFDNSSMVAGPTVRLVNRTDFENATVQIPINESVPEDEYGNLSVFKWNGSTGDIWSPVATTIENGTAKATVDSFSYFTVLDTDEWISAMEAPETSGSPISFPQQASFSCRGACNVTNETTLVLGGEPSARKITIEQENESIKVVPMSNGQEITTFYDYGNSQINSPLPIAESDKSQVFFWSGPQGLSLVFLHDKPRDGSGGAVSMDFSGLPTDTGSWVVKDDPPDFVSPTRFDWAWNWKRTDGGVFRGGLTNQSITIEPRFNDEARENPLTSGTLDTWQALTGQATSPRAIELDQNEPITIHVPESPGTDEDENATVGDTGEASWEPTEEVGSNVSVVYQTEQTDVEPSATLVATDRTGNTVSESLNIGTVGTVKETFDISSLGNDVRFNASVSGVNARIQVVTDTHVRRDSDGDGLTDRNETRLSKAFVGPVQSFKTDPHDPDTDGDGIPDGEEVGPLVTRTENISTVLKGGGHVGYGSTKEVEVQYRKLNSDPTKVDTDGDGLTDRQEVVGTNTTVALEPDVARRYRQAVRNNESDAERHLQEITVTSSPLRVHTDSDGLSDMEEVAYGLSPNSTDTDNDTIDDDTEVYNQWYARLHDFRPPRITGQLHSDGDRENFRLEFTVRDQSQIGSVQAFKAGEQRAEGTHYGTDYHRDTLSWHIESDLAGEFINPVTGWIEPPTARAKATDIHGNEGPKKKFLGPNNFGKGAAGFANADIPIVSEGGAAVFSVASGLAQGVNVFKNDAITTAAVIGNPSEWGPAAQKTAQGLNQLSQMATSSEKRERAMAAMVKHYGERRQQLNPFDEGRKYHDSFAVGYSGGYAASFLVPVAAEAKAAQAAARMPYMAALLRSVNTMKRSIKGVTIGSAMWTGGKIARRMPDVDFNVGRRVSDVELDGRAKQIVGQTADTLRNTPLPRQRRIAKLTRNTGDGDVMEWLTRNVEASDSDRYQRGLVYLRRTGAEGKQLLSRLRPDARSALLRLREKAGLQRQLTKAWARGDIDASDIGKATRRYDEMDAGEQVFVRQFIQQNGDGGVNVLSLDVCNSPCRDPIDWGFELARERDGLSNRDTKKLLQALEDGNEVTIGPGTDRGDALETIDDLADADNVDGIDETIGDIAGTETGYKQIVGETQVADSARLRGADEVTLQRDISTSEVPDSAPLSSTEVDIDVDGEITIDGETLDSPAVESKYFDPDKRPLGQMVDTDFEDLQKKLTTQALAGEDEIVVVTTRQYRNAYSDRFNALPDAVRQHPDVDSDVTIKVTSYQDFRSN</sequence>
<evidence type="ECO:0000256" key="6">
    <source>
        <dbReference type="SAM" id="Phobius"/>
    </source>
</evidence>
<feature type="compositionally biased region" description="Acidic residues" evidence="5">
    <location>
        <begin position="550"/>
        <end position="560"/>
    </location>
</feature>
<protein>
    <submittedName>
        <fullName evidence="7">Uncharacterized protein</fullName>
    </submittedName>
</protein>
<keyword evidence="2" id="KW-0964">Secreted</keyword>
<proteinExistence type="predicted"/>
<comment type="subcellular location">
    <subcellularLocation>
        <location evidence="1">Secreted</location>
    </subcellularLocation>
</comment>
<feature type="region of interest" description="Disordered" evidence="5">
    <location>
        <begin position="52"/>
        <end position="72"/>
    </location>
</feature>
<keyword evidence="6" id="KW-0472">Membrane</keyword>
<keyword evidence="6" id="KW-1133">Transmembrane helix</keyword>
<dbReference type="STRING" id="519442.Huta_2032"/>
<dbReference type="GO" id="GO:0005509">
    <property type="term" value="F:calcium ion binding"/>
    <property type="evidence" value="ECO:0007669"/>
    <property type="project" value="InterPro"/>
</dbReference>
<feature type="region of interest" description="Disordered" evidence="5">
    <location>
        <begin position="296"/>
        <end position="374"/>
    </location>
</feature>
<feature type="compositionally biased region" description="Polar residues" evidence="5">
    <location>
        <begin position="443"/>
        <end position="458"/>
    </location>
</feature>
<name>C7NTL0_HALUD</name>
<keyword evidence="3" id="KW-0732">Signal</keyword>
<evidence type="ECO:0000256" key="3">
    <source>
        <dbReference type="ARBA" id="ARBA00022729"/>
    </source>
</evidence>
<dbReference type="InterPro" id="IPR028974">
    <property type="entry name" value="TSP_type-3_rpt"/>
</dbReference>
<feature type="transmembrane region" description="Helical" evidence="6">
    <location>
        <begin position="21"/>
        <end position="44"/>
    </location>
</feature>
<evidence type="ECO:0000256" key="4">
    <source>
        <dbReference type="ARBA" id="ARBA00022837"/>
    </source>
</evidence>
<dbReference type="Pfam" id="PF18884">
    <property type="entry name" value="TSP3_bac"/>
    <property type="match status" value="9"/>
</dbReference>
<feature type="compositionally biased region" description="Polar residues" evidence="5">
    <location>
        <begin position="52"/>
        <end position="67"/>
    </location>
</feature>
<gene>
    <name evidence="7" type="ordered locus">Huta_2032</name>
</gene>
<feature type="region of interest" description="Disordered" evidence="5">
    <location>
        <begin position="487"/>
        <end position="616"/>
    </location>
</feature>
<evidence type="ECO:0000256" key="2">
    <source>
        <dbReference type="ARBA" id="ARBA00022525"/>
    </source>
</evidence>
<keyword evidence="8" id="KW-1185">Reference proteome</keyword>
<feature type="region of interest" description="Disordered" evidence="5">
    <location>
        <begin position="1070"/>
        <end position="1089"/>
    </location>
</feature>
<keyword evidence="6" id="KW-0812">Transmembrane</keyword>
<accession>C7NTL0</accession>
<feature type="compositionally biased region" description="Basic and acidic residues" evidence="5">
    <location>
        <begin position="568"/>
        <end position="579"/>
    </location>
</feature>
<feature type="compositionally biased region" description="Acidic residues" evidence="5">
    <location>
        <begin position="512"/>
        <end position="530"/>
    </location>
</feature>
<evidence type="ECO:0000256" key="1">
    <source>
        <dbReference type="ARBA" id="ARBA00004613"/>
    </source>
</evidence>
<dbReference type="HOGENOM" id="CLU_245854_0_0_2"/>